<dbReference type="InParanoid" id="A7F902"/>
<evidence type="ECO:0000313" key="1">
    <source>
        <dbReference type="EMBL" id="EDN99223.1"/>
    </source>
</evidence>
<gene>
    <name evidence="1" type="ORF">SS1G_14083</name>
</gene>
<dbReference type="AlphaFoldDB" id="A7F902"/>
<evidence type="ECO:0000313" key="2">
    <source>
        <dbReference type="Proteomes" id="UP000001312"/>
    </source>
</evidence>
<evidence type="ECO:0008006" key="3">
    <source>
        <dbReference type="Google" id="ProtNLM"/>
    </source>
</evidence>
<reference evidence="2" key="1">
    <citation type="journal article" date="2011" name="PLoS Genet.">
        <title>Genomic analysis of the necrotrophic fungal pathogens Sclerotinia sclerotiorum and Botrytis cinerea.</title>
        <authorList>
            <person name="Amselem J."/>
            <person name="Cuomo C.A."/>
            <person name="van Kan J.A."/>
            <person name="Viaud M."/>
            <person name="Benito E.P."/>
            <person name="Couloux A."/>
            <person name="Coutinho P.M."/>
            <person name="de Vries R.P."/>
            <person name="Dyer P.S."/>
            <person name="Fillinger S."/>
            <person name="Fournier E."/>
            <person name="Gout L."/>
            <person name="Hahn M."/>
            <person name="Kohn L."/>
            <person name="Lapalu N."/>
            <person name="Plummer K.M."/>
            <person name="Pradier J.M."/>
            <person name="Quevillon E."/>
            <person name="Sharon A."/>
            <person name="Simon A."/>
            <person name="ten Have A."/>
            <person name="Tudzynski B."/>
            <person name="Tudzynski P."/>
            <person name="Wincker P."/>
            <person name="Andrew M."/>
            <person name="Anthouard V."/>
            <person name="Beever R.E."/>
            <person name="Beffa R."/>
            <person name="Benoit I."/>
            <person name="Bouzid O."/>
            <person name="Brault B."/>
            <person name="Chen Z."/>
            <person name="Choquer M."/>
            <person name="Collemare J."/>
            <person name="Cotton P."/>
            <person name="Danchin E.G."/>
            <person name="Da Silva C."/>
            <person name="Gautier A."/>
            <person name="Giraud C."/>
            <person name="Giraud T."/>
            <person name="Gonzalez C."/>
            <person name="Grossetete S."/>
            <person name="Guldener U."/>
            <person name="Henrissat B."/>
            <person name="Howlett B.J."/>
            <person name="Kodira C."/>
            <person name="Kretschmer M."/>
            <person name="Lappartient A."/>
            <person name="Leroch M."/>
            <person name="Levis C."/>
            <person name="Mauceli E."/>
            <person name="Neuveglise C."/>
            <person name="Oeser B."/>
            <person name="Pearson M."/>
            <person name="Poulain J."/>
            <person name="Poussereau N."/>
            <person name="Quesneville H."/>
            <person name="Rascle C."/>
            <person name="Schumacher J."/>
            <person name="Segurens B."/>
            <person name="Sexton A."/>
            <person name="Silva E."/>
            <person name="Sirven C."/>
            <person name="Soanes D.M."/>
            <person name="Talbot N.J."/>
            <person name="Templeton M."/>
            <person name="Yandava C."/>
            <person name="Yarden O."/>
            <person name="Zeng Q."/>
            <person name="Rollins J.A."/>
            <person name="Lebrun M.H."/>
            <person name="Dickman M."/>
        </authorList>
    </citation>
    <scope>NUCLEOTIDE SEQUENCE [LARGE SCALE GENOMIC DNA]</scope>
    <source>
        <strain evidence="2">ATCC 18683 / 1980 / Ss-1</strain>
    </source>
</reference>
<name>A7F902_SCLS1</name>
<dbReference type="RefSeq" id="XP_001584986.1">
    <property type="nucleotide sequence ID" value="XM_001584936.1"/>
</dbReference>
<accession>A7F902</accession>
<dbReference type="HOGENOM" id="CLU_013929_13_0_1"/>
<dbReference type="GeneID" id="5481039"/>
<sequence>MQVKYSIVDSDFYNFDETGFMMSIICPGMVVTSAERNSRSKAIQSGNREWATAIIYSNKESETIPPFLVVQEQVHLSNWYTETDFPAD</sequence>
<keyword evidence="2" id="KW-1185">Reference proteome</keyword>
<organism evidence="1 2">
    <name type="scientific">Sclerotinia sclerotiorum (strain ATCC 18683 / 1980 / Ss-1)</name>
    <name type="common">White mold</name>
    <name type="synonym">Whetzelinia sclerotiorum</name>
    <dbReference type="NCBI Taxonomy" id="665079"/>
    <lineage>
        <taxon>Eukaryota</taxon>
        <taxon>Fungi</taxon>
        <taxon>Dikarya</taxon>
        <taxon>Ascomycota</taxon>
        <taxon>Pezizomycotina</taxon>
        <taxon>Leotiomycetes</taxon>
        <taxon>Helotiales</taxon>
        <taxon>Sclerotiniaceae</taxon>
        <taxon>Sclerotinia</taxon>
    </lineage>
</organism>
<dbReference type="KEGG" id="ssl:SS1G_14083"/>
<protein>
    <recommendedName>
        <fullName evidence="3">DDE-1 domain-containing protein</fullName>
    </recommendedName>
</protein>
<proteinExistence type="predicted"/>
<dbReference type="EMBL" id="CH476649">
    <property type="protein sequence ID" value="EDN99223.1"/>
    <property type="molecule type" value="Genomic_DNA"/>
</dbReference>
<dbReference type="Proteomes" id="UP000001312">
    <property type="component" value="Unassembled WGS sequence"/>
</dbReference>